<dbReference type="EMBL" id="VOBL01000002">
    <property type="protein sequence ID" value="KAA0979353.1"/>
    <property type="molecule type" value="Genomic_DNA"/>
</dbReference>
<dbReference type="SUPFAM" id="SSF89946">
    <property type="entry name" value="Hypothetical protein VC0424"/>
    <property type="match status" value="1"/>
</dbReference>
<comment type="caution">
    <text evidence="2">The sequence shown here is derived from an EMBL/GenBank/DDBJ whole genome shotgun (WGS) entry which is preliminary data.</text>
</comment>
<proteinExistence type="predicted"/>
<protein>
    <submittedName>
        <fullName evidence="2">Ribonuclease E inhibitor RraB</fullName>
    </submittedName>
</protein>
<organism evidence="2 3">
    <name type="scientific">Paeniglutamicibacter gangotriensis</name>
    <dbReference type="NCBI Taxonomy" id="254787"/>
    <lineage>
        <taxon>Bacteria</taxon>
        <taxon>Bacillati</taxon>
        <taxon>Actinomycetota</taxon>
        <taxon>Actinomycetes</taxon>
        <taxon>Micrococcales</taxon>
        <taxon>Micrococcaceae</taxon>
        <taxon>Paeniglutamicibacter</taxon>
    </lineage>
</organism>
<feature type="domain" description="Regulator of ribonuclease activity B" evidence="1">
    <location>
        <begin position="12"/>
        <end position="105"/>
    </location>
</feature>
<dbReference type="Gene3D" id="3.30.70.970">
    <property type="entry name" value="RraB-like"/>
    <property type="match status" value="1"/>
</dbReference>
<dbReference type="Proteomes" id="UP000323856">
    <property type="component" value="Unassembled WGS sequence"/>
</dbReference>
<reference evidence="2 3" key="1">
    <citation type="submission" date="2019-07" db="EMBL/GenBank/DDBJ databases">
        <title>Analysis of the biochemical properties, biological activity and biotechnological potential of siderophores and biosurfactants produced by Antarctic psychrotolerant bacteria.</title>
        <authorList>
            <person name="Styczynski M."/>
            <person name="Krucon T."/>
            <person name="Decewicz P."/>
            <person name="Dziewit L."/>
        </authorList>
    </citation>
    <scope>NUCLEOTIDE SEQUENCE [LARGE SCALE GENOMIC DNA]</scope>
    <source>
        <strain evidence="2 3">ANT_H27</strain>
    </source>
</reference>
<accession>A0A5B0EKM9</accession>
<dbReference type="InterPro" id="IPR036701">
    <property type="entry name" value="RraB-like_sf"/>
</dbReference>
<sequence>MSLIEELAKLRRALAERAALGDQLDTPRELEHFVSFRSLREVTEAADHFERSGWLVDRTEGQDENSRFLLRVYREQPLDVERAEQALRAVHAITLKHGGSYDSFGARFINAEDSEPQGFFGRFFGTP</sequence>
<evidence type="ECO:0000313" key="3">
    <source>
        <dbReference type="Proteomes" id="UP000323856"/>
    </source>
</evidence>
<dbReference type="OrthoDB" id="5190653at2"/>
<name>A0A5B0EKM9_9MICC</name>
<evidence type="ECO:0000259" key="1">
    <source>
        <dbReference type="Pfam" id="PF06877"/>
    </source>
</evidence>
<gene>
    <name evidence="2" type="ORF">FQ154_02710</name>
</gene>
<dbReference type="AlphaFoldDB" id="A0A5B0EKM9"/>
<dbReference type="Pfam" id="PF06877">
    <property type="entry name" value="RraB"/>
    <property type="match status" value="1"/>
</dbReference>
<dbReference type="InterPro" id="IPR009671">
    <property type="entry name" value="RraB_dom"/>
</dbReference>
<evidence type="ECO:0000313" key="2">
    <source>
        <dbReference type="EMBL" id="KAA0979353.1"/>
    </source>
</evidence>
<dbReference type="RefSeq" id="WP_149618597.1">
    <property type="nucleotide sequence ID" value="NZ_JBITUG010000001.1"/>
</dbReference>